<evidence type="ECO:0000256" key="1">
    <source>
        <dbReference type="SAM" id="MobiDB-lite"/>
    </source>
</evidence>
<accession>A0ABN8IM36</accession>
<protein>
    <submittedName>
        <fullName evidence="3">Uncharacterized protein</fullName>
    </submittedName>
</protein>
<dbReference type="EMBL" id="OW152840">
    <property type="protein sequence ID" value="CAH2061983.1"/>
    <property type="molecule type" value="Genomic_DNA"/>
</dbReference>
<dbReference type="EMBL" id="OW152840">
    <property type="protein sequence ID" value="CAH2061982.1"/>
    <property type="molecule type" value="Genomic_DNA"/>
</dbReference>
<keyword evidence="4" id="KW-1185">Reference proteome</keyword>
<evidence type="ECO:0000313" key="3">
    <source>
        <dbReference type="EMBL" id="CAH2061982.1"/>
    </source>
</evidence>
<feature type="region of interest" description="Disordered" evidence="1">
    <location>
        <begin position="51"/>
        <end position="93"/>
    </location>
</feature>
<name>A0ABN8IM36_9NEOP</name>
<evidence type="ECO:0000313" key="4">
    <source>
        <dbReference type="Proteomes" id="UP000837857"/>
    </source>
</evidence>
<organism evidence="3">
    <name type="scientific">Iphiclides podalirius</name>
    <name type="common">scarce swallowtail</name>
    <dbReference type="NCBI Taxonomy" id="110791"/>
    <lineage>
        <taxon>Eukaryota</taxon>
        <taxon>Metazoa</taxon>
        <taxon>Ecdysozoa</taxon>
        <taxon>Arthropoda</taxon>
        <taxon>Hexapoda</taxon>
        <taxon>Insecta</taxon>
        <taxon>Pterygota</taxon>
        <taxon>Neoptera</taxon>
        <taxon>Endopterygota</taxon>
        <taxon>Lepidoptera</taxon>
        <taxon>Glossata</taxon>
        <taxon>Ditrysia</taxon>
        <taxon>Papilionoidea</taxon>
        <taxon>Papilionidae</taxon>
        <taxon>Papilioninae</taxon>
        <taxon>Iphiclides</taxon>
    </lineage>
</organism>
<gene>
    <name evidence="3" type="ORF">IPOD504_LOCUS11612</name>
</gene>
<evidence type="ECO:0000256" key="2">
    <source>
        <dbReference type="SAM" id="SignalP"/>
    </source>
</evidence>
<feature type="chain" id="PRO_5045028799" evidence="2">
    <location>
        <begin position="16"/>
        <end position="105"/>
    </location>
</feature>
<sequence length="105" mass="11495">MELLLMLFMCGLATSGRVPGRECFTIGGIQLCTLPDIAEDYHYTSAEIDDKNKIRPGPKASTMKVPRVKPGSKASKSKAARVKSRSRSSKSNTGCKFLCSRQILK</sequence>
<feature type="signal peptide" evidence="2">
    <location>
        <begin position="1"/>
        <end position="15"/>
    </location>
</feature>
<dbReference type="Proteomes" id="UP000837857">
    <property type="component" value="Chromosome 28"/>
</dbReference>
<feature type="compositionally biased region" description="Basic residues" evidence="1">
    <location>
        <begin position="75"/>
        <end position="88"/>
    </location>
</feature>
<feature type="non-terminal residue" evidence="3">
    <location>
        <position position="105"/>
    </location>
</feature>
<proteinExistence type="predicted"/>
<reference evidence="3" key="1">
    <citation type="submission" date="2022-03" db="EMBL/GenBank/DDBJ databases">
        <authorList>
            <person name="Martin H S."/>
        </authorList>
    </citation>
    <scope>NUCLEOTIDE SEQUENCE</scope>
</reference>
<keyword evidence="2" id="KW-0732">Signal</keyword>